<dbReference type="GO" id="GO:0016787">
    <property type="term" value="F:hydrolase activity"/>
    <property type="evidence" value="ECO:0007669"/>
    <property type="project" value="UniProtKB-KW"/>
</dbReference>
<keyword evidence="3" id="KW-1185">Reference proteome</keyword>
<dbReference type="InterPro" id="IPR029058">
    <property type="entry name" value="AB_hydrolase_fold"/>
</dbReference>
<sequence length="256" mass="27261">MKTNLITGADGTRSGWVHFDSGPDLVRGYLAVPAAEGRYPVVVTAHENLGVTEHRREVTRRIAAAGYVSLTVDLFSRVGGMPPQNFDTPEERRSLAFRAAADERAVPDLQAGLDFARELPAADPAAAAAIGFCLGGGTVLAWGAQTRDLSAIVSLYGIPVLPAEYTTGGQPRSRLPLLPQLNAPVQFHFGGDDAAIPADQIDAVEAAAPTAARGAEFHRYPGAGHAYHDDTHPNHDAAAAELTWKRTLAFLDEHLR</sequence>
<dbReference type="InterPro" id="IPR051049">
    <property type="entry name" value="Dienelactone_hydrolase-like"/>
</dbReference>
<dbReference type="Pfam" id="PF01738">
    <property type="entry name" value="DLH"/>
    <property type="match status" value="1"/>
</dbReference>
<feature type="domain" description="Dienelactone hydrolase" evidence="1">
    <location>
        <begin position="26"/>
        <end position="254"/>
    </location>
</feature>
<dbReference type="EMBL" id="JBHSAX010000005">
    <property type="protein sequence ID" value="MFC3961515.1"/>
    <property type="molecule type" value="Genomic_DNA"/>
</dbReference>
<dbReference type="Gene3D" id="3.40.50.1820">
    <property type="entry name" value="alpha/beta hydrolase"/>
    <property type="match status" value="1"/>
</dbReference>
<keyword evidence="2" id="KW-0378">Hydrolase</keyword>
<dbReference type="Proteomes" id="UP001595696">
    <property type="component" value="Unassembled WGS sequence"/>
</dbReference>
<organism evidence="2 3">
    <name type="scientific">Nocardia jiangsuensis</name>
    <dbReference type="NCBI Taxonomy" id="1691563"/>
    <lineage>
        <taxon>Bacteria</taxon>
        <taxon>Bacillati</taxon>
        <taxon>Actinomycetota</taxon>
        <taxon>Actinomycetes</taxon>
        <taxon>Mycobacteriales</taxon>
        <taxon>Nocardiaceae</taxon>
        <taxon>Nocardia</taxon>
    </lineage>
</organism>
<protein>
    <submittedName>
        <fullName evidence="2">Dienelactone hydrolase family protein</fullName>
        <ecNumber evidence="2">3.1.-.-</ecNumber>
    </submittedName>
</protein>
<dbReference type="EC" id="3.1.-.-" evidence="2"/>
<evidence type="ECO:0000313" key="3">
    <source>
        <dbReference type="Proteomes" id="UP001595696"/>
    </source>
</evidence>
<dbReference type="PANTHER" id="PTHR46623:SF6">
    <property type="entry name" value="ALPHA_BETA-HYDROLASES SUPERFAMILY PROTEIN"/>
    <property type="match status" value="1"/>
</dbReference>
<gene>
    <name evidence="2" type="ORF">ACFO0B_05875</name>
</gene>
<comment type="caution">
    <text evidence="2">The sequence shown here is derived from an EMBL/GenBank/DDBJ whole genome shotgun (WGS) entry which is preliminary data.</text>
</comment>
<dbReference type="InterPro" id="IPR002925">
    <property type="entry name" value="Dienelactn_hydro"/>
</dbReference>
<dbReference type="PANTHER" id="PTHR46623">
    <property type="entry name" value="CARBOXYMETHYLENEBUTENOLIDASE-RELATED"/>
    <property type="match status" value="1"/>
</dbReference>
<accession>A0ABV8DN72</accession>
<evidence type="ECO:0000313" key="2">
    <source>
        <dbReference type="EMBL" id="MFC3961515.1"/>
    </source>
</evidence>
<proteinExistence type="predicted"/>
<dbReference type="RefSeq" id="WP_378611265.1">
    <property type="nucleotide sequence ID" value="NZ_JBHSAX010000005.1"/>
</dbReference>
<evidence type="ECO:0000259" key="1">
    <source>
        <dbReference type="Pfam" id="PF01738"/>
    </source>
</evidence>
<dbReference type="SUPFAM" id="SSF53474">
    <property type="entry name" value="alpha/beta-Hydrolases"/>
    <property type="match status" value="1"/>
</dbReference>
<reference evidence="3" key="1">
    <citation type="journal article" date="2019" name="Int. J. Syst. Evol. Microbiol.">
        <title>The Global Catalogue of Microorganisms (GCM) 10K type strain sequencing project: providing services to taxonomists for standard genome sequencing and annotation.</title>
        <authorList>
            <consortium name="The Broad Institute Genomics Platform"/>
            <consortium name="The Broad Institute Genome Sequencing Center for Infectious Disease"/>
            <person name="Wu L."/>
            <person name="Ma J."/>
        </authorList>
    </citation>
    <scope>NUCLEOTIDE SEQUENCE [LARGE SCALE GENOMIC DNA]</scope>
    <source>
        <strain evidence="3">CGMCC 4.7330</strain>
    </source>
</reference>
<name>A0ABV8DN72_9NOCA</name>